<dbReference type="KEGG" id="vcm:VCM66_2238"/>
<proteinExistence type="predicted"/>
<dbReference type="EMBL" id="CP001233">
    <property type="protein sequence ID" value="ACP06539.1"/>
    <property type="molecule type" value="Genomic_DNA"/>
</dbReference>
<dbReference type="AlphaFoldDB" id="C3LQ87"/>
<gene>
    <name evidence="1" type="ordered locus">VCM66_2238</name>
</gene>
<name>C3LQ87_VIBCM</name>
<sequence>MGQNKSDVKQKDDKSMNSKVERCINLYEQCS</sequence>
<dbReference type="Proteomes" id="UP000001217">
    <property type="component" value="Chromosome I"/>
</dbReference>
<accession>C3LQ87</accession>
<organism evidence="1 2">
    <name type="scientific">Vibrio cholerae serotype O1 (strain M66-2)</name>
    <dbReference type="NCBI Taxonomy" id="579112"/>
    <lineage>
        <taxon>Bacteria</taxon>
        <taxon>Pseudomonadati</taxon>
        <taxon>Pseudomonadota</taxon>
        <taxon>Gammaproteobacteria</taxon>
        <taxon>Vibrionales</taxon>
        <taxon>Vibrionaceae</taxon>
        <taxon>Vibrio</taxon>
    </lineage>
</organism>
<evidence type="ECO:0000313" key="1">
    <source>
        <dbReference type="EMBL" id="ACP06539.1"/>
    </source>
</evidence>
<reference evidence="1 2" key="1">
    <citation type="journal article" date="2008" name="PLoS ONE">
        <title>A recalibrated molecular clock and independent origins for the cholera pandemic clones.</title>
        <authorList>
            <person name="Feng L."/>
            <person name="Reeves P.R."/>
            <person name="Lan R."/>
            <person name="Ren Y."/>
            <person name="Gao C."/>
            <person name="Zhou Z."/>
            <person name="Ren Y."/>
            <person name="Cheng J."/>
            <person name="Wang W."/>
            <person name="Wang J."/>
            <person name="Qian W."/>
            <person name="Li D."/>
            <person name="Wang L."/>
        </authorList>
    </citation>
    <scope>NUCLEOTIDE SEQUENCE [LARGE SCALE GENOMIC DNA]</scope>
    <source>
        <strain evidence="1 2">M66-2</strain>
    </source>
</reference>
<evidence type="ECO:0000313" key="2">
    <source>
        <dbReference type="Proteomes" id="UP000001217"/>
    </source>
</evidence>
<dbReference type="HOGENOM" id="CLU_3399053_0_0_6"/>
<protein>
    <submittedName>
        <fullName evidence="1">Uncharacterized protein</fullName>
    </submittedName>
</protein>